<dbReference type="EC" id="2.7.13.3" evidence="2"/>
<keyword evidence="11" id="KW-1185">Reference proteome</keyword>
<evidence type="ECO:0000256" key="6">
    <source>
        <dbReference type="SAM" id="Coils"/>
    </source>
</evidence>
<feature type="domain" description="Histidine kinase" evidence="9">
    <location>
        <begin position="280"/>
        <end position="478"/>
    </location>
</feature>
<keyword evidence="8" id="KW-1133">Transmembrane helix</keyword>
<accession>A0ABW3VI80</accession>
<evidence type="ECO:0000256" key="2">
    <source>
        <dbReference type="ARBA" id="ARBA00012438"/>
    </source>
</evidence>
<dbReference type="SUPFAM" id="SSF55874">
    <property type="entry name" value="ATPase domain of HSP90 chaperone/DNA topoisomerase II/histidine kinase"/>
    <property type="match status" value="1"/>
</dbReference>
<feature type="region of interest" description="Disordered" evidence="7">
    <location>
        <begin position="474"/>
        <end position="523"/>
    </location>
</feature>
<feature type="transmembrane region" description="Helical" evidence="8">
    <location>
        <begin position="79"/>
        <end position="97"/>
    </location>
</feature>
<dbReference type="Proteomes" id="UP001597182">
    <property type="component" value="Unassembled WGS sequence"/>
</dbReference>
<keyword evidence="3" id="KW-0808">Transferase</keyword>
<keyword evidence="8" id="KW-0812">Transmembrane</keyword>
<dbReference type="Gene3D" id="3.30.565.10">
    <property type="entry name" value="Histidine kinase-like ATPase, C-terminal domain"/>
    <property type="match status" value="1"/>
</dbReference>
<feature type="transmembrane region" description="Helical" evidence="8">
    <location>
        <begin position="133"/>
        <end position="154"/>
    </location>
</feature>
<dbReference type="InterPro" id="IPR005467">
    <property type="entry name" value="His_kinase_dom"/>
</dbReference>
<evidence type="ECO:0000313" key="10">
    <source>
        <dbReference type="EMBL" id="MFD1233794.1"/>
    </source>
</evidence>
<dbReference type="PROSITE" id="PS50109">
    <property type="entry name" value="HIS_KIN"/>
    <property type="match status" value="1"/>
</dbReference>
<dbReference type="InterPro" id="IPR004358">
    <property type="entry name" value="Sig_transdc_His_kin-like_C"/>
</dbReference>
<feature type="transmembrane region" description="Helical" evidence="8">
    <location>
        <begin position="12"/>
        <end position="33"/>
    </location>
</feature>
<keyword evidence="4 10" id="KW-0418">Kinase</keyword>
<keyword evidence="6" id="KW-0175">Coiled coil</keyword>
<evidence type="ECO:0000259" key="9">
    <source>
        <dbReference type="PROSITE" id="PS50109"/>
    </source>
</evidence>
<feature type="compositionally biased region" description="Basic and acidic residues" evidence="7">
    <location>
        <begin position="484"/>
        <end position="497"/>
    </location>
</feature>
<dbReference type="SMART" id="SM00387">
    <property type="entry name" value="HATPase_c"/>
    <property type="match status" value="1"/>
</dbReference>
<feature type="transmembrane region" description="Helical" evidence="8">
    <location>
        <begin position="45"/>
        <end position="67"/>
    </location>
</feature>
<evidence type="ECO:0000256" key="5">
    <source>
        <dbReference type="ARBA" id="ARBA00023012"/>
    </source>
</evidence>
<comment type="caution">
    <text evidence="10">The sequence shown here is derived from an EMBL/GenBank/DDBJ whole genome shotgun (WGS) entry which is preliminary data.</text>
</comment>
<protein>
    <recommendedName>
        <fullName evidence="2">histidine kinase</fullName>
        <ecNumber evidence="2">2.7.13.3</ecNumber>
    </recommendedName>
</protein>
<comment type="catalytic activity">
    <reaction evidence="1">
        <text>ATP + protein L-histidine = ADP + protein N-phospho-L-histidine.</text>
        <dbReference type="EC" id="2.7.13.3"/>
    </reaction>
</comment>
<dbReference type="Pfam" id="PF02518">
    <property type="entry name" value="HATPase_c"/>
    <property type="match status" value="1"/>
</dbReference>
<feature type="transmembrane region" description="Helical" evidence="8">
    <location>
        <begin position="198"/>
        <end position="216"/>
    </location>
</feature>
<dbReference type="GO" id="GO:0016301">
    <property type="term" value="F:kinase activity"/>
    <property type="evidence" value="ECO:0007669"/>
    <property type="project" value="UniProtKB-KW"/>
</dbReference>
<dbReference type="PANTHER" id="PTHR43711">
    <property type="entry name" value="TWO-COMPONENT HISTIDINE KINASE"/>
    <property type="match status" value="1"/>
</dbReference>
<name>A0ABW3VI80_9PSEU</name>
<proteinExistence type="predicted"/>
<dbReference type="InterPro" id="IPR050736">
    <property type="entry name" value="Sensor_HK_Regulatory"/>
</dbReference>
<evidence type="ECO:0000256" key="4">
    <source>
        <dbReference type="ARBA" id="ARBA00022777"/>
    </source>
</evidence>
<keyword evidence="8" id="KW-0472">Membrane</keyword>
<sequence>MPSAARFPARLAIDVLVVAVLCVAVGVLAARGLLTGPVAKADPALATVTLTVIAATLGAAAAILAVVAGRLLEDLRMAWLAPALVLYCVVVLPWSAASPAGTTDVPHRLARLVAYATALILLVVSIRPPARAGWWGGWVVAALGAIATVAALTVPGTEAVRVVVDGSIPTLVVLAGWVAVAAGFVVDALHRRSQPRARLGIGLVVIAAAQLYRLLAGSTHPMAGLAFGALRMIGLAIVLLGLAQLTTAALNTVHRREQMQRDELETAARHMERAAEHAAERDHELRNGLAGLAGITHLLGAEATGEGHDRLKLAVLSELGRLHRILDGEELAADGSYTVEPVLANLVTLRAGTVGAGVTTLDVEPGLRVQGDSAVLSQVVTNLLANCDRHAPAAPVTVTARRDGATVLVEVRDEGPGLPPLDTELLFRRGVRDDGAGGTGLGLHISRRLAEHDGGSLTLTTATAPTGTIARLRLGAASPPSLRRGGDADRVAEETPDRAPSQGAQTSAFRMRPVRRGYESGPA</sequence>
<dbReference type="PRINTS" id="PR00344">
    <property type="entry name" value="BCTRLSENSOR"/>
</dbReference>
<dbReference type="InterPro" id="IPR003594">
    <property type="entry name" value="HATPase_dom"/>
</dbReference>
<feature type="transmembrane region" description="Helical" evidence="8">
    <location>
        <begin position="166"/>
        <end position="186"/>
    </location>
</feature>
<organism evidence="10 11">
    <name type="scientific">Pseudonocardia benzenivorans</name>
    <dbReference type="NCBI Taxonomy" id="228005"/>
    <lineage>
        <taxon>Bacteria</taxon>
        <taxon>Bacillati</taxon>
        <taxon>Actinomycetota</taxon>
        <taxon>Actinomycetes</taxon>
        <taxon>Pseudonocardiales</taxon>
        <taxon>Pseudonocardiaceae</taxon>
        <taxon>Pseudonocardia</taxon>
    </lineage>
</organism>
<dbReference type="EMBL" id="JBHTMB010000084">
    <property type="protein sequence ID" value="MFD1233794.1"/>
    <property type="molecule type" value="Genomic_DNA"/>
</dbReference>
<keyword evidence="5" id="KW-0902">Two-component regulatory system</keyword>
<dbReference type="InterPro" id="IPR036890">
    <property type="entry name" value="HATPase_C_sf"/>
</dbReference>
<evidence type="ECO:0000256" key="8">
    <source>
        <dbReference type="SAM" id="Phobius"/>
    </source>
</evidence>
<evidence type="ECO:0000256" key="3">
    <source>
        <dbReference type="ARBA" id="ARBA00022679"/>
    </source>
</evidence>
<dbReference type="RefSeq" id="WP_339126122.1">
    <property type="nucleotide sequence ID" value="NZ_BAABKS010000062.1"/>
</dbReference>
<feature type="coiled-coil region" evidence="6">
    <location>
        <begin position="254"/>
        <end position="281"/>
    </location>
</feature>
<evidence type="ECO:0000256" key="1">
    <source>
        <dbReference type="ARBA" id="ARBA00000085"/>
    </source>
</evidence>
<feature type="transmembrane region" description="Helical" evidence="8">
    <location>
        <begin position="109"/>
        <end position="126"/>
    </location>
</feature>
<gene>
    <name evidence="10" type="ORF">ACFQ34_10915</name>
</gene>
<dbReference type="PANTHER" id="PTHR43711:SF1">
    <property type="entry name" value="HISTIDINE KINASE 1"/>
    <property type="match status" value="1"/>
</dbReference>
<reference evidence="11" key="1">
    <citation type="journal article" date="2019" name="Int. J. Syst. Evol. Microbiol.">
        <title>The Global Catalogue of Microorganisms (GCM) 10K type strain sequencing project: providing services to taxonomists for standard genome sequencing and annotation.</title>
        <authorList>
            <consortium name="The Broad Institute Genomics Platform"/>
            <consortium name="The Broad Institute Genome Sequencing Center for Infectious Disease"/>
            <person name="Wu L."/>
            <person name="Ma J."/>
        </authorList>
    </citation>
    <scope>NUCLEOTIDE SEQUENCE [LARGE SCALE GENOMIC DNA]</scope>
    <source>
        <strain evidence="11">CCUG 49018</strain>
    </source>
</reference>
<evidence type="ECO:0000256" key="7">
    <source>
        <dbReference type="SAM" id="MobiDB-lite"/>
    </source>
</evidence>
<evidence type="ECO:0000313" key="11">
    <source>
        <dbReference type="Proteomes" id="UP001597182"/>
    </source>
</evidence>
<feature type="transmembrane region" description="Helical" evidence="8">
    <location>
        <begin position="228"/>
        <end position="251"/>
    </location>
</feature>